<keyword evidence="4" id="KW-0732">Signal</keyword>
<dbReference type="Proteomes" id="UP000032487">
    <property type="component" value="Unassembled WGS sequence"/>
</dbReference>
<evidence type="ECO:0000259" key="5">
    <source>
        <dbReference type="SMART" id="SM00563"/>
    </source>
</evidence>
<dbReference type="EMBL" id="JYHV01000004">
    <property type="protein sequence ID" value="KJH84935.1"/>
    <property type="molecule type" value="Genomic_DNA"/>
</dbReference>
<comment type="pathway">
    <text evidence="1">Lipid metabolism.</text>
</comment>
<dbReference type="PANTHER" id="PTHR10434:SF11">
    <property type="entry name" value="1-ACYL-SN-GLYCEROL-3-PHOSPHATE ACYLTRANSFERASE"/>
    <property type="match status" value="1"/>
</dbReference>
<evidence type="ECO:0000256" key="3">
    <source>
        <dbReference type="ARBA" id="ARBA00023315"/>
    </source>
</evidence>
<feature type="signal peptide" evidence="4">
    <location>
        <begin position="1"/>
        <end position="19"/>
    </location>
</feature>
<sequence>MWISALLISILRLLLGASARFESTPDLSGQRIYFANHTSHIDTLAIMAALPKEARLNTKPVAAADYWGKNRFLRYIATRGLNSVLINRQSKDGEDPLEPVRQVMEQGCSVIIFPEGTRRFQALPGEFKSGLYRLHRAFPQAQLVPIYLDNLYRSMPKGKHVPLPIICTIRIGDPLAVLENEEIGDFLSRAREAVVRLAQ</sequence>
<evidence type="ECO:0000313" key="6">
    <source>
        <dbReference type="EMBL" id="KJH84935.1"/>
    </source>
</evidence>
<organism evidence="6 7">
    <name type="scientific">Stutzerimonas stutzeri</name>
    <name type="common">Pseudomonas stutzeri</name>
    <dbReference type="NCBI Taxonomy" id="316"/>
    <lineage>
        <taxon>Bacteria</taxon>
        <taxon>Pseudomonadati</taxon>
        <taxon>Pseudomonadota</taxon>
        <taxon>Gammaproteobacteria</taxon>
        <taxon>Pseudomonadales</taxon>
        <taxon>Pseudomonadaceae</taxon>
        <taxon>Stutzerimonas</taxon>
    </lineage>
</organism>
<dbReference type="GO" id="GO:0006654">
    <property type="term" value="P:phosphatidic acid biosynthetic process"/>
    <property type="evidence" value="ECO:0007669"/>
    <property type="project" value="TreeGrafter"/>
</dbReference>
<dbReference type="SMART" id="SM00563">
    <property type="entry name" value="PlsC"/>
    <property type="match status" value="1"/>
</dbReference>
<gene>
    <name evidence="6" type="ORF">UF78_01585</name>
</gene>
<evidence type="ECO:0000256" key="1">
    <source>
        <dbReference type="ARBA" id="ARBA00005189"/>
    </source>
</evidence>
<name>A0A0D9AV84_STUST</name>
<dbReference type="PATRIC" id="fig|316.101.peg.2063"/>
<dbReference type="CDD" id="cd07989">
    <property type="entry name" value="LPLAT_AGPAT-like"/>
    <property type="match status" value="1"/>
</dbReference>
<keyword evidence="3 6" id="KW-0012">Acyltransferase</keyword>
<dbReference type="OrthoDB" id="9808424at2"/>
<accession>A0A0D9AV84</accession>
<evidence type="ECO:0000313" key="7">
    <source>
        <dbReference type="Proteomes" id="UP000032487"/>
    </source>
</evidence>
<keyword evidence="2 6" id="KW-0808">Transferase</keyword>
<dbReference type="Pfam" id="PF01553">
    <property type="entry name" value="Acyltransferase"/>
    <property type="match status" value="1"/>
</dbReference>
<dbReference type="InterPro" id="IPR002123">
    <property type="entry name" value="Plipid/glycerol_acylTrfase"/>
</dbReference>
<feature type="domain" description="Phospholipid/glycerol acyltransferase" evidence="5">
    <location>
        <begin position="31"/>
        <end position="151"/>
    </location>
</feature>
<comment type="caution">
    <text evidence="6">The sequence shown here is derived from an EMBL/GenBank/DDBJ whole genome shotgun (WGS) entry which is preliminary data.</text>
</comment>
<protein>
    <submittedName>
        <fullName evidence="6">Acyltransferase</fullName>
    </submittedName>
</protein>
<dbReference type="GO" id="GO:0003841">
    <property type="term" value="F:1-acylglycerol-3-phosphate O-acyltransferase activity"/>
    <property type="evidence" value="ECO:0007669"/>
    <property type="project" value="TreeGrafter"/>
</dbReference>
<feature type="chain" id="PRO_5002338400" evidence="4">
    <location>
        <begin position="20"/>
        <end position="199"/>
    </location>
</feature>
<dbReference type="AlphaFoldDB" id="A0A0D9AV84"/>
<dbReference type="PANTHER" id="PTHR10434">
    <property type="entry name" value="1-ACYL-SN-GLYCEROL-3-PHOSPHATE ACYLTRANSFERASE"/>
    <property type="match status" value="1"/>
</dbReference>
<proteinExistence type="predicted"/>
<reference evidence="6 7" key="1">
    <citation type="submission" date="2015-02" db="EMBL/GenBank/DDBJ databases">
        <title>Draft genome sequence of Pseudomonas stutzeri NT0128 isolated from wheat (Triticum turgidum) rhizosphere.</title>
        <authorList>
            <person name="Tovi N."/>
            <person name="Frenk S."/>
            <person name="Hadar Y."/>
            <person name="Minz D."/>
        </authorList>
    </citation>
    <scope>NUCLEOTIDE SEQUENCE [LARGE SCALE GENOMIC DNA]</scope>
    <source>
        <strain evidence="6 7">NT0128</strain>
    </source>
</reference>
<dbReference type="SUPFAM" id="SSF69593">
    <property type="entry name" value="Glycerol-3-phosphate (1)-acyltransferase"/>
    <property type="match status" value="1"/>
</dbReference>
<dbReference type="RefSeq" id="WP_045160279.1">
    <property type="nucleotide sequence ID" value="NZ_JYHV01000004.1"/>
</dbReference>
<evidence type="ECO:0000256" key="2">
    <source>
        <dbReference type="ARBA" id="ARBA00022679"/>
    </source>
</evidence>
<evidence type="ECO:0000256" key="4">
    <source>
        <dbReference type="SAM" id="SignalP"/>
    </source>
</evidence>